<comment type="catalytic activity">
    <reaction evidence="1 7">
        <text>a myo-inositol phosphate + H2O = myo-inositol + phosphate</text>
        <dbReference type="Rhea" id="RHEA:24056"/>
        <dbReference type="ChEBI" id="CHEBI:15377"/>
        <dbReference type="ChEBI" id="CHEBI:17268"/>
        <dbReference type="ChEBI" id="CHEBI:43474"/>
        <dbReference type="ChEBI" id="CHEBI:84139"/>
        <dbReference type="EC" id="3.1.3.25"/>
    </reaction>
</comment>
<evidence type="ECO:0000313" key="10">
    <source>
        <dbReference type="Proteomes" id="UP001183648"/>
    </source>
</evidence>
<dbReference type="Proteomes" id="UP001183648">
    <property type="component" value="Unassembled WGS sequence"/>
</dbReference>
<evidence type="ECO:0000256" key="8">
    <source>
        <dbReference type="SAM" id="MobiDB-lite"/>
    </source>
</evidence>
<dbReference type="PROSITE" id="PS00630">
    <property type="entry name" value="IMP_2"/>
    <property type="match status" value="1"/>
</dbReference>
<proteinExistence type="inferred from homology"/>
<dbReference type="EMBL" id="JAVDYG010000001">
    <property type="protein sequence ID" value="MDR7361156.1"/>
    <property type="molecule type" value="Genomic_DNA"/>
</dbReference>
<comment type="similarity">
    <text evidence="3 7">Belongs to the inositol monophosphatase superfamily.</text>
</comment>
<dbReference type="Gene3D" id="3.40.190.80">
    <property type="match status" value="1"/>
</dbReference>
<dbReference type="InterPro" id="IPR020550">
    <property type="entry name" value="Inositol_monophosphatase_CS"/>
</dbReference>
<dbReference type="CDD" id="cd01639">
    <property type="entry name" value="IMPase"/>
    <property type="match status" value="1"/>
</dbReference>
<evidence type="ECO:0000256" key="6">
    <source>
        <dbReference type="ARBA" id="ARBA00022842"/>
    </source>
</evidence>
<comment type="cofactor">
    <cofactor evidence="2 7">
        <name>Mg(2+)</name>
        <dbReference type="ChEBI" id="CHEBI:18420"/>
    </cofactor>
</comment>
<keyword evidence="10" id="KW-1185">Reference proteome</keyword>
<comment type="caution">
    <text evidence="9">The sequence shown here is derived from an EMBL/GenBank/DDBJ whole genome shotgun (WGS) entry which is preliminary data.</text>
</comment>
<keyword evidence="4 7" id="KW-0479">Metal-binding</keyword>
<evidence type="ECO:0000256" key="1">
    <source>
        <dbReference type="ARBA" id="ARBA00001033"/>
    </source>
</evidence>
<keyword evidence="6 7" id="KW-0460">Magnesium</keyword>
<reference evidence="9 10" key="1">
    <citation type="submission" date="2023-07" db="EMBL/GenBank/DDBJ databases">
        <title>Sequencing the genomes of 1000 actinobacteria strains.</title>
        <authorList>
            <person name="Klenk H.-P."/>
        </authorList>
    </citation>
    <scope>NUCLEOTIDE SEQUENCE [LARGE SCALE GENOMIC DNA]</scope>
    <source>
        <strain evidence="9 10">DSM 19426</strain>
    </source>
</reference>
<dbReference type="InterPro" id="IPR020583">
    <property type="entry name" value="Inositol_monoP_metal-BS"/>
</dbReference>
<gene>
    <name evidence="9" type="ORF">J2S63_000709</name>
</gene>
<evidence type="ECO:0000256" key="7">
    <source>
        <dbReference type="RuleBase" id="RU364068"/>
    </source>
</evidence>
<dbReference type="SUPFAM" id="SSF56655">
    <property type="entry name" value="Carbohydrate phosphatase"/>
    <property type="match status" value="1"/>
</dbReference>
<dbReference type="EC" id="3.1.3.25" evidence="7"/>
<dbReference type="PROSITE" id="PS00629">
    <property type="entry name" value="IMP_1"/>
    <property type="match status" value="1"/>
</dbReference>
<feature type="compositionally biased region" description="Polar residues" evidence="8">
    <location>
        <begin position="36"/>
        <end position="45"/>
    </location>
</feature>
<sequence length="273" mass="28359">MAGADRQELRGLAERLALEAAELARRRREEGVSVAATKSSDTDVVTETDREVERLLRDRLAALRPGDGFVGEEGSSADPTEAGGVSWVVDPIDGTVNFLYGLPSVAVSIAAQEDGTVVAGAVVNVFTGTSYTAALGHGATRDGRPLRVRAVPPMPERLVLTGFSYEPERRVLQGRAVASLLGRVRDIRRQGSAALELCAVAEGAADAYLEEGLNLWDHAAGGLVAQEAGARVGHHPGAGGTDCVVAAPASSYDEMVALARECGFLAGGSSPRG</sequence>
<dbReference type="Gene3D" id="3.30.540.10">
    <property type="entry name" value="Fructose-1,6-Bisphosphatase, subunit A, domain 1"/>
    <property type="match status" value="1"/>
</dbReference>
<evidence type="ECO:0000256" key="2">
    <source>
        <dbReference type="ARBA" id="ARBA00001946"/>
    </source>
</evidence>
<feature type="region of interest" description="Disordered" evidence="8">
    <location>
        <begin position="27"/>
        <end position="49"/>
    </location>
</feature>
<dbReference type="PANTHER" id="PTHR20854">
    <property type="entry name" value="INOSITOL MONOPHOSPHATASE"/>
    <property type="match status" value="1"/>
</dbReference>
<evidence type="ECO:0000256" key="3">
    <source>
        <dbReference type="ARBA" id="ARBA00009759"/>
    </source>
</evidence>
<organism evidence="9 10">
    <name type="scientific">Nocardioides marmoribigeumensis</name>
    <dbReference type="NCBI Taxonomy" id="433649"/>
    <lineage>
        <taxon>Bacteria</taxon>
        <taxon>Bacillati</taxon>
        <taxon>Actinomycetota</taxon>
        <taxon>Actinomycetes</taxon>
        <taxon>Propionibacteriales</taxon>
        <taxon>Nocardioidaceae</taxon>
        <taxon>Nocardioides</taxon>
    </lineage>
</organism>
<dbReference type="InterPro" id="IPR033942">
    <property type="entry name" value="IMPase"/>
</dbReference>
<name>A0ABU2BRA3_9ACTN</name>
<evidence type="ECO:0000256" key="4">
    <source>
        <dbReference type="ARBA" id="ARBA00022723"/>
    </source>
</evidence>
<dbReference type="PANTHER" id="PTHR20854:SF4">
    <property type="entry name" value="INOSITOL-1-MONOPHOSPHATASE-RELATED"/>
    <property type="match status" value="1"/>
</dbReference>
<dbReference type="GO" id="GO:0052834">
    <property type="term" value="F:inositol monophosphate phosphatase activity"/>
    <property type="evidence" value="ECO:0007669"/>
    <property type="project" value="UniProtKB-EC"/>
</dbReference>
<keyword evidence="5 7" id="KW-0378">Hydrolase</keyword>
<dbReference type="PRINTS" id="PR00377">
    <property type="entry name" value="IMPHPHTASES"/>
</dbReference>
<dbReference type="InterPro" id="IPR000760">
    <property type="entry name" value="Inositol_monophosphatase-like"/>
</dbReference>
<evidence type="ECO:0000256" key="5">
    <source>
        <dbReference type="ARBA" id="ARBA00022801"/>
    </source>
</evidence>
<accession>A0ABU2BRA3</accession>
<evidence type="ECO:0000313" key="9">
    <source>
        <dbReference type="EMBL" id="MDR7361156.1"/>
    </source>
</evidence>
<dbReference type="RefSeq" id="WP_310298704.1">
    <property type="nucleotide sequence ID" value="NZ_BAAAPS010000002.1"/>
</dbReference>
<dbReference type="Pfam" id="PF00459">
    <property type="entry name" value="Inositol_P"/>
    <property type="match status" value="1"/>
</dbReference>
<protein>
    <recommendedName>
        <fullName evidence="7">Inositol-1-monophosphatase</fullName>
        <ecNumber evidence="7">3.1.3.25</ecNumber>
    </recommendedName>
</protein>